<comment type="caution">
    <text evidence="1">The sequence shown here is derived from an EMBL/GenBank/DDBJ whole genome shotgun (WGS) entry which is preliminary data.</text>
</comment>
<dbReference type="EMBL" id="PEZH01000042">
    <property type="protein sequence ID" value="PIS15014.1"/>
    <property type="molecule type" value="Genomic_DNA"/>
</dbReference>
<reference evidence="2" key="1">
    <citation type="submission" date="2017-09" db="EMBL/GenBank/DDBJ databases">
        <title>Depth-based differentiation of microbial function through sediment-hosted aquifers and enrichment of novel symbionts in the deep terrestrial subsurface.</title>
        <authorList>
            <person name="Probst A.J."/>
            <person name="Ladd B."/>
            <person name="Jarett J.K."/>
            <person name="Geller-Mcgrath D.E."/>
            <person name="Sieber C.M.K."/>
            <person name="Emerson J.B."/>
            <person name="Anantharaman K."/>
            <person name="Thomas B.C."/>
            <person name="Malmstrom R."/>
            <person name="Stieglmeier M."/>
            <person name="Klingl A."/>
            <person name="Woyke T."/>
            <person name="Ryan C.M."/>
            <person name="Banfield J.F."/>
        </authorList>
    </citation>
    <scope>NUCLEOTIDE SEQUENCE [LARGE SCALE GENOMIC DNA]</scope>
</reference>
<protein>
    <recommendedName>
        <fullName evidence="3">SpoVT-AbrB domain-containing protein</fullName>
    </recommendedName>
</protein>
<organism evidence="1 2">
    <name type="scientific">Candidatus Shapirobacteria bacterium CG09_land_8_20_14_0_10_38_17</name>
    <dbReference type="NCBI Taxonomy" id="1974884"/>
    <lineage>
        <taxon>Bacteria</taxon>
        <taxon>Candidatus Shapironibacteriota</taxon>
    </lineage>
</organism>
<evidence type="ECO:0000313" key="2">
    <source>
        <dbReference type="Proteomes" id="UP000231282"/>
    </source>
</evidence>
<dbReference type="AlphaFoldDB" id="A0A2H0WQS1"/>
<evidence type="ECO:0008006" key="3">
    <source>
        <dbReference type="Google" id="ProtNLM"/>
    </source>
</evidence>
<dbReference type="InterPro" id="IPR037914">
    <property type="entry name" value="SpoVT-AbrB_sf"/>
</dbReference>
<dbReference type="Gene3D" id="2.10.260.10">
    <property type="match status" value="1"/>
</dbReference>
<sequence>MKRSQKIMKTGNSAVVTIPARFLKEIGGKVGDIVLVKTNLEQGKMSCQFSPARQLPLHYEKS</sequence>
<accession>A0A2H0WQS1</accession>
<dbReference type="SUPFAM" id="SSF89447">
    <property type="entry name" value="AbrB/MazE/MraZ-like"/>
    <property type="match status" value="1"/>
</dbReference>
<proteinExistence type="predicted"/>
<dbReference type="Proteomes" id="UP000231282">
    <property type="component" value="Unassembled WGS sequence"/>
</dbReference>
<evidence type="ECO:0000313" key="1">
    <source>
        <dbReference type="EMBL" id="PIS15014.1"/>
    </source>
</evidence>
<name>A0A2H0WQS1_9BACT</name>
<gene>
    <name evidence="1" type="ORF">COT63_02130</name>
</gene>